<dbReference type="Proteomes" id="UP001055811">
    <property type="component" value="Linkage Group LG08"/>
</dbReference>
<evidence type="ECO:0000313" key="2">
    <source>
        <dbReference type="Proteomes" id="UP001055811"/>
    </source>
</evidence>
<proteinExistence type="predicted"/>
<protein>
    <submittedName>
        <fullName evidence="1">Uncharacterized protein</fullName>
    </submittedName>
</protein>
<name>A0ACB8ZRD2_CICIN</name>
<accession>A0ACB8ZRD2</accession>
<comment type="caution">
    <text evidence="1">The sequence shown here is derived from an EMBL/GenBank/DDBJ whole genome shotgun (WGS) entry which is preliminary data.</text>
</comment>
<gene>
    <name evidence="1" type="ORF">L2E82_44841</name>
</gene>
<organism evidence="1 2">
    <name type="scientific">Cichorium intybus</name>
    <name type="common">Chicory</name>
    <dbReference type="NCBI Taxonomy" id="13427"/>
    <lineage>
        <taxon>Eukaryota</taxon>
        <taxon>Viridiplantae</taxon>
        <taxon>Streptophyta</taxon>
        <taxon>Embryophyta</taxon>
        <taxon>Tracheophyta</taxon>
        <taxon>Spermatophyta</taxon>
        <taxon>Magnoliopsida</taxon>
        <taxon>eudicotyledons</taxon>
        <taxon>Gunneridae</taxon>
        <taxon>Pentapetalae</taxon>
        <taxon>asterids</taxon>
        <taxon>campanulids</taxon>
        <taxon>Asterales</taxon>
        <taxon>Asteraceae</taxon>
        <taxon>Cichorioideae</taxon>
        <taxon>Cichorieae</taxon>
        <taxon>Cichoriinae</taxon>
        <taxon>Cichorium</taxon>
    </lineage>
</organism>
<dbReference type="EMBL" id="CM042016">
    <property type="protein sequence ID" value="KAI3700220.1"/>
    <property type="molecule type" value="Genomic_DNA"/>
</dbReference>
<evidence type="ECO:0000313" key="1">
    <source>
        <dbReference type="EMBL" id="KAI3700220.1"/>
    </source>
</evidence>
<sequence length="153" mass="17745">MRKTIKDPFDFNHINFYFGQPGGERPRVLNQVRETKEEKSFGVEGDDEREANCIDQLAEVDELELMDELEGAAEDEELLDCSSKSETLDVSSVRKGNHRKNRMNYPCKKRTFKRLTNPAHHPFRNKRIESFATPKKIFKERKGVGMPIVMISV</sequence>
<reference evidence="2" key="1">
    <citation type="journal article" date="2022" name="Mol. Ecol. Resour.">
        <title>The genomes of chicory, endive, great burdock and yacon provide insights into Asteraceae palaeo-polyploidization history and plant inulin production.</title>
        <authorList>
            <person name="Fan W."/>
            <person name="Wang S."/>
            <person name="Wang H."/>
            <person name="Wang A."/>
            <person name="Jiang F."/>
            <person name="Liu H."/>
            <person name="Zhao H."/>
            <person name="Xu D."/>
            <person name="Zhang Y."/>
        </authorList>
    </citation>
    <scope>NUCLEOTIDE SEQUENCE [LARGE SCALE GENOMIC DNA]</scope>
    <source>
        <strain evidence="2">cv. Punajuju</strain>
    </source>
</reference>
<keyword evidence="2" id="KW-1185">Reference proteome</keyword>
<reference evidence="1 2" key="2">
    <citation type="journal article" date="2022" name="Mol. Ecol. Resour.">
        <title>The genomes of chicory, endive, great burdock and yacon provide insights into Asteraceae paleo-polyploidization history and plant inulin production.</title>
        <authorList>
            <person name="Fan W."/>
            <person name="Wang S."/>
            <person name="Wang H."/>
            <person name="Wang A."/>
            <person name="Jiang F."/>
            <person name="Liu H."/>
            <person name="Zhao H."/>
            <person name="Xu D."/>
            <person name="Zhang Y."/>
        </authorList>
    </citation>
    <scope>NUCLEOTIDE SEQUENCE [LARGE SCALE GENOMIC DNA]</scope>
    <source>
        <strain evidence="2">cv. Punajuju</strain>
        <tissue evidence="1">Leaves</tissue>
    </source>
</reference>